<accession>A0A5J4RLJ5</accession>
<dbReference type="GO" id="GO:0006152">
    <property type="term" value="P:purine nucleoside catabolic process"/>
    <property type="evidence" value="ECO:0007669"/>
    <property type="project" value="TreeGrafter"/>
</dbReference>
<protein>
    <submittedName>
        <fullName evidence="4">Pyrimidine-specific ribonucleoside hydrolase RihA</fullName>
        <ecNumber evidence="4">3.2.-.-</ecNumber>
    </submittedName>
</protein>
<proteinExistence type="predicted"/>
<dbReference type="InterPro" id="IPR036452">
    <property type="entry name" value="Ribo_hydro-like"/>
</dbReference>
<gene>
    <name evidence="4" type="ORF">EZS27_017951</name>
</gene>
<dbReference type="SUPFAM" id="SSF53590">
    <property type="entry name" value="Nucleoside hydrolase"/>
    <property type="match status" value="1"/>
</dbReference>
<reference evidence="4" key="1">
    <citation type="submission" date="2019-03" db="EMBL/GenBank/DDBJ databases">
        <title>Single cell metagenomics reveals metabolic interactions within the superorganism composed of flagellate Streblomastix strix and complex community of Bacteroidetes bacteria on its surface.</title>
        <authorList>
            <person name="Treitli S.C."/>
            <person name="Kolisko M."/>
            <person name="Husnik F."/>
            <person name="Keeling P."/>
            <person name="Hampl V."/>
        </authorList>
    </citation>
    <scope>NUCLEOTIDE SEQUENCE</scope>
    <source>
        <strain evidence="4">STM</strain>
    </source>
</reference>
<dbReference type="PANTHER" id="PTHR12304">
    <property type="entry name" value="INOSINE-URIDINE PREFERRING NUCLEOSIDE HYDROLASE"/>
    <property type="match status" value="1"/>
</dbReference>
<keyword evidence="2 4" id="KW-0326">Glycosidase</keyword>
<evidence type="ECO:0000256" key="1">
    <source>
        <dbReference type="ARBA" id="ARBA00022801"/>
    </source>
</evidence>
<keyword evidence="1 4" id="KW-0378">Hydrolase</keyword>
<dbReference type="Pfam" id="PF01156">
    <property type="entry name" value="IU_nuc_hydro"/>
    <property type="match status" value="1"/>
</dbReference>
<evidence type="ECO:0000313" key="4">
    <source>
        <dbReference type="EMBL" id="KAA6333661.1"/>
    </source>
</evidence>
<dbReference type="AlphaFoldDB" id="A0A5J4RLJ5"/>
<evidence type="ECO:0000259" key="3">
    <source>
        <dbReference type="Pfam" id="PF01156"/>
    </source>
</evidence>
<dbReference type="Gene3D" id="3.90.245.10">
    <property type="entry name" value="Ribonucleoside hydrolase-like"/>
    <property type="match status" value="1"/>
</dbReference>
<name>A0A5J4RLJ5_9ZZZZ</name>
<dbReference type="GO" id="GO:0008477">
    <property type="term" value="F:purine nucleosidase activity"/>
    <property type="evidence" value="ECO:0007669"/>
    <property type="project" value="TreeGrafter"/>
</dbReference>
<organism evidence="4">
    <name type="scientific">termite gut metagenome</name>
    <dbReference type="NCBI Taxonomy" id="433724"/>
    <lineage>
        <taxon>unclassified sequences</taxon>
        <taxon>metagenomes</taxon>
        <taxon>organismal metagenomes</taxon>
    </lineage>
</organism>
<dbReference type="InterPro" id="IPR001910">
    <property type="entry name" value="Inosine/uridine_hydrolase_dom"/>
</dbReference>
<dbReference type="GO" id="GO:0005829">
    <property type="term" value="C:cytosol"/>
    <property type="evidence" value="ECO:0007669"/>
    <property type="project" value="TreeGrafter"/>
</dbReference>
<feature type="domain" description="Inosine/uridine-preferring nucleoside hydrolase" evidence="3">
    <location>
        <begin position="26"/>
        <end position="273"/>
    </location>
</feature>
<dbReference type="PANTHER" id="PTHR12304:SF46">
    <property type="entry name" value="INOSINE-ADENOSINE-GUANOSINE-NUCLEOSIDE HYDROLASE"/>
    <property type="match status" value="1"/>
</dbReference>
<sequence>MRKWIVAAICMCFFSEAGADIIRFRIIVDTDGAADDLRAICLLLANPEIDILAVVSSEGALMSADATLKVKSLLHSFHRENIPVGTGRDLNIAPPVWRRQSELIEWGKADKILPPQKTARDLIVETLEKEAGADDKVIYLCLGALTNLSDVVTTYPNLCERIGKVLWYGHSKLRAGSNYENDKESAEKMFQRGIEMDVISGMERSFVINEQYMNRLVAVNNPYADRIVKTHRGKALVSVVASGHMRAWDDLLVVYLFAPELYAILLRDSTVTVYSLRDEEAVERSMEIIVEMLKGRVTH</sequence>
<evidence type="ECO:0000256" key="2">
    <source>
        <dbReference type="ARBA" id="ARBA00023295"/>
    </source>
</evidence>
<dbReference type="EMBL" id="SNRY01001086">
    <property type="protein sequence ID" value="KAA6333661.1"/>
    <property type="molecule type" value="Genomic_DNA"/>
</dbReference>
<dbReference type="InterPro" id="IPR023186">
    <property type="entry name" value="IUNH"/>
</dbReference>
<dbReference type="EC" id="3.2.-.-" evidence="4"/>
<comment type="caution">
    <text evidence="4">The sequence shown here is derived from an EMBL/GenBank/DDBJ whole genome shotgun (WGS) entry which is preliminary data.</text>
</comment>